<dbReference type="EMBL" id="KZ679677">
    <property type="protein sequence ID" value="PTB57748.1"/>
    <property type="molecule type" value="Genomic_DNA"/>
</dbReference>
<reference evidence="1 2" key="1">
    <citation type="submission" date="2016-07" db="EMBL/GenBank/DDBJ databases">
        <title>Multiple horizontal gene transfer events from other fungi enriched the ability of initially mycotrophic Trichoderma (Ascomycota) to feed on dead plant biomass.</title>
        <authorList>
            <consortium name="DOE Joint Genome Institute"/>
            <person name="Aerts A."/>
            <person name="Atanasova L."/>
            <person name="Chenthamara K."/>
            <person name="Zhang J."/>
            <person name="Grujic M."/>
            <person name="Henrissat B."/>
            <person name="Kuo A."/>
            <person name="Salamov A."/>
            <person name="Lipzen A."/>
            <person name="Labutti K."/>
            <person name="Barry K."/>
            <person name="Miao Y."/>
            <person name="Rahimi M.J."/>
            <person name="Shen Q."/>
            <person name="Grigoriev I.V."/>
            <person name="Kubicek C.P."/>
            <person name="Druzhinina I.S."/>
        </authorList>
    </citation>
    <scope>NUCLEOTIDE SEQUENCE [LARGE SCALE GENOMIC DNA]</scope>
    <source>
        <strain evidence="1 2">CBS 226.95</strain>
    </source>
</reference>
<evidence type="ECO:0000313" key="1">
    <source>
        <dbReference type="EMBL" id="PTB57748.1"/>
    </source>
</evidence>
<keyword evidence="2" id="KW-1185">Reference proteome</keyword>
<name>A0A2T4ALM9_TRIHA</name>
<accession>A0A2T4ALM9</accession>
<dbReference type="RefSeq" id="XP_024777425.1">
    <property type="nucleotide sequence ID" value="XM_024918616.1"/>
</dbReference>
<evidence type="ECO:0000313" key="2">
    <source>
        <dbReference type="Proteomes" id="UP000241690"/>
    </source>
</evidence>
<gene>
    <name evidence="1" type="ORF">M431DRAFT_505316</name>
</gene>
<proteinExistence type="predicted"/>
<sequence length="75" mass="8428">MKSGNFLRFLMAVPFVYGHGLQKEPRFLSGHETMSSEDFDHLIPQIPSCAVGDTGRRTMIVFKKLTDFGDFSSTV</sequence>
<dbReference type="GeneID" id="36627185"/>
<organism evidence="1 2">
    <name type="scientific">Trichoderma harzianum CBS 226.95</name>
    <dbReference type="NCBI Taxonomy" id="983964"/>
    <lineage>
        <taxon>Eukaryota</taxon>
        <taxon>Fungi</taxon>
        <taxon>Dikarya</taxon>
        <taxon>Ascomycota</taxon>
        <taxon>Pezizomycotina</taxon>
        <taxon>Sordariomycetes</taxon>
        <taxon>Hypocreomycetidae</taxon>
        <taxon>Hypocreales</taxon>
        <taxon>Hypocreaceae</taxon>
        <taxon>Trichoderma</taxon>
    </lineage>
</organism>
<dbReference type="Proteomes" id="UP000241690">
    <property type="component" value="Unassembled WGS sequence"/>
</dbReference>
<dbReference type="AlphaFoldDB" id="A0A2T4ALM9"/>
<protein>
    <submittedName>
        <fullName evidence="1">Uncharacterized protein</fullName>
    </submittedName>
</protein>